<evidence type="ECO:0000313" key="3">
    <source>
        <dbReference type="Proteomes" id="UP000298860"/>
    </source>
</evidence>
<dbReference type="OrthoDB" id="5022306at2"/>
<keyword evidence="3" id="KW-1185">Reference proteome</keyword>
<dbReference type="InterPro" id="IPR034660">
    <property type="entry name" value="DinB/YfiT-like"/>
</dbReference>
<dbReference type="AlphaFoldDB" id="A0A4D4JB76"/>
<protein>
    <recommendedName>
        <fullName evidence="1">DinB-like domain-containing protein</fullName>
    </recommendedName>
</protein>
<evidence type="ECO:0000313" key="2">
    <source>
        <dbReference type="EMBL" id="GDY32260.1"/>
    </source>
</evidence>
<name>A0A4D4JB76_9PSEU</name>
<dbReference type="EMBL" id="BJFL01000022">
    <property type="protein sequence ID" value="GDY32260.1"/>
    <property type="molecule type" value="Genomic_DNA"/>
</dbReference>
<dbReference type="Pfam" id="PF12867">
    <property type="entry name" value="DinB_2"/>
    <property type="match status" value="1"/>
</dbReference>
<feature type="domain" description="DinB-like" evidence="1">
    <location>
        <begin position="10"/>
        <end position="172"/>
    </location>
</feature>
<dbReference type="SUPFAM" id="SSF109854">
    <property type="entry name" value="DinB/YfiT-like putative metalloenzymes"/>
    <property type="match status" value="1"/>
</dbReference>
<reference evidence="3" key="1">
    <citation type="submission" date="2019-04" db="EMBL/GenBank/DDBJ databases">
        <title>Draft genome sequence of Pseudonocardiaceae bacterium SL3-2-4.</title>
        <authorList>
            <person name="Ningsih F."/>
            <person name="Yokota A."/>
            <person name="Sakai Y."/>
            <person name="Nanatani K."/>
            <person name="Yabe S."/>
            <person name="Oetari A."/>
            <person name="Sjamsuridzal W."/>
        </authorList>
    </citation>
    <scope>NUCLEOTIDE SEQUENCE [LARGE SCALE GENOMIC DNA]</scope>
    <source>
        <strain evidence="3">SL3-2-4</strain>
    </source>
</reference>
<accession>A0A4D4JB76</accession>
<evidence type="ECO:0000259" key="1">
    <source>
        <dbReference type="Pfam" id="PF12867"/>
    </source>
</evidence>
<organism evidence="2 3">
    <name type="scientific">Gandjariella thermophila</name>
    <dbReference type="NCBI Taxonomy" id="1931992"/>
    <lineage>
        <taxon>Bacteria</taxon>
        <taxon>Bacillati</taxon>
        <taxon>Actinomycetota</taxon>
        <taxon>Actinomycetes</taxon>
        <taxon>Pseudonocardiales</taxon>
        <taxon>Pseudonocardiaceae</taxon>
        <taxon>Gandjariella</taxon>
    </lineage>
</organism>
<dbReference type="Gene3D" id="1.20.120.450">
    <property type="entry name" value="dinb family like domain"/>
    <property type="match status" value="1"/>
</dbReference>
<dbReference type="InterPro" id="IPR024775">
    <property type="entry name" value="DinB-like"/>
</dbReference>
<sequence>MEFNRHIVDQLDWHWRHQLRKRLDGLTDEEYFWEPVRDCWNVRPRGESTAPIAAGSGAFTIDFAAPEPDPAPVTTIAWRLGHIIVGVLGMRVANHFGGPPVDYQTFDYPGTAAEALALLDRGYAAWIGGVRGLGEEGLARPCGPAEGPYADLPMAALVLHIHREVIHHGAEIALLRDLYLHRDR</sequence>
<dbReference type="RefSeq" id="WP_137815289.1">
    <property type="nucleotide sequence ID" value="NZ_BJFL01000022.1"/>
</dbReference>
<dbReference type="Proteomes" id="UP000298860">
    <property type="component" value="Unassembled WGS sequence"/>
</dbReference>
<comment type="caution">
    <text evidence="2">The sequence shown here is derived from an EMBL/GenBank/DDBJ whole genome shotgun (WGS) entry which is preliminary data.</text>
</comment>
<proteinExistence type="predicted"/>
<gene>
    <name evidence="2" type="ORF">GTS_38930</name>
</gene>